<dbReference type="PROSITE" id="PS50885">
    <property type="entry name" value="HAMP"/>
    <property type="match status" value="1"/>
</dbReference>
<dbReference type="Gene3D" id="3.30.565.10">
    <property type="entry name" value="Histidine kinase-like ATPase, C-terminal domain"/>
    <property type="match status" value="1"/>
</dbReference>
<dbReference type="InterPro" id="IPR036890">
    <property type="entry name" value="HATPase_C_sf"/>
</dbReference>
<dbReference type="InterPro" id="IPR005467">
    <property type="entry name" value="His_kinase_dom"/>
</dbReference>
<feature type="transmembrane region" description="Helical" evidence="9">
    <location>
        <begin position="12"/>
        <end position="35"/>
    </location>
</feature>
<dbReference type="SUPFAM" id="SSF55874">
    <property type="entry name" value="ATPase domain of HSP90 chaperone/DNA topoisomerase II/histidine kinase"/>
    <property type="match status" value="1"/>
</dbReference>
<evidence type="ECO:0000256" key="8">
    <source>
        <dbReference type="SAM" id="Coils"/>
    </source>
</evidence>
<feature type="domain" description="Response regulatory" evidence="11">
    <location>
        <begin position="578"/>
        <end position="698"/>
    </location>
</feature>
<dbReference type="InterPro" id="IPR011006">
    <property type="entry name" value="CheY-like_superfamily"/>
</dbReference>
<evidence type="ECO:0000313" key="13">
    <source>
        <dbReference type="EMBL" id="SMC36831.1"/>
    </source>
</evidence>
<keyword evidence="9" id="KW-1133">Transmembrane helix</keyword>
<evidence type="ECO:0000256" key="1">
    <source>
        <dbReference type="ARBA" id="ARBA00000085"/>
    </source>
</evidence>
<dbReference type="CDD" id="cd00082">
    <property type="entry name" value="HisKA"/>
    <property type="match status" value="1"/>
</dbReference>
<dbReference type="InterPro" id="IPR003660">
    <property type="entry name" value="HAMP_dom"/>
</dbReference>
<name>A0A1W1YM02_9BACT</name>
<dbReference type="SMART" id="SM00304">
    <property type="entry name" value="HAMP"/>
    <property type="match status" value="1"/>
</dbReference>
<evidence type="ECO:0000256" key="9">
    <source>
        <dbReference type="SAM" id="Phobius"/>
    </source>
</evidence>
<keyword evidence="9" id="KW-0472">Membrane</keyword>
<protein>
    <recommendedName>
        <fullName evidence="3">histidine kinase</fullName>
        <ecNumber evidence="3">2.7.13.3</ecNumber>
    </recommendedName>
</protein>
<sequence length="698" mass="76720">MNRTIKTTSLGFKINTIIISTCLIFALVCGCVLYFTSINILAQKYDENSTLLHVLFEQNREDIANEIFAEQNMALQESLNDILDVKGMAGVAVYDKKGILILSTGTNHRATLSQNEMQSLNEKSIFKKRVNSNKNMTSYSSMIKVIGEQLGYITMYYDSKSINKQLNQVAIIFISFFVMLTIFTPLILNILLYRFIINPVLTLKHSMEKLDKGSLGIKVDLSARDEIGDMGSVFNKMSETLLQNHTALENAVQTEADYALKLVNANTELKRVNVEIERSNNALAQLNTDLEKTVEKRTAALMESNASLQREMDEKEKMQKDLIRVEKLESTALLAGGIAHDFNNILSIITGNISLAQLQAEQGENISKILVDTEKACFRARDLTKQLLTFSKGGSPVKKTLVVSELIQETVVFALRGSNVKYEFSIAPDLSPVNVDEGQINQVLSNIVINAGHAMPHGGTVMVTAEDLTIKAKNSFSIPLSPGPYIRISIKDTGTGIAKKNLHSIFDPYFTTKPTGSGLGLATAHSIIEKHGGFIGVESQEKKGTTFHIYLPASMKGIHGSGSPINASMTTLSQGHGKILIMDDEEMVRKVVGELLKHMGYAPDFAKDGVEACRKYQEAMANNDKFKAVIMDLTIPGGMGGKEAVQHILEIDPQAKVIVSSGFSTDPVMADYKSYGFSGVVAKPFMVQELSDVLCKII</sequence>
<dbReference type="AlphaFoldDB" id="A0A1W1YM02"/>
<dbReference type="PRINTS" id="PR00344">
    <property type="entry name" value="BCTRLSENSOR"/>
</dbReference>
<dbReference type="InterPro" id="IPR003661">
    <property type="entry name" value="HisK_dim/P_dom"/>
</dbReference>
<dbReference type="PROSITE" id="PS50109">
    <property type="entry name" value="HIS_KIN"/>
    <property type="match status" value="1"/>
</dbReference>
<dbReference type="Gene3D" id="3.40.50.2300">
    <property type="match status" value="1"/>
</dbReference>
<dbReference type="PANTHER" id="PTHR43065">
    <property type="entry name" value="SENSOR HISTIDINE KINASE"/>
    <property type="match status" value="1"/>
</dbReference>
<dbReference type="Pfam" id="PF00072">
    <property type="entry name" value="Response_reg"/>
    <property type="match status" value="1"/>
</dbReference>
<evidence type="ECO:0000256" key="4">
    <source>
        <dbReference type="ARBA" id="ARBA00022553"/>
    </source>
</evidence>
<evidence type="ECO:0000313" key="14">
    <source>
        <dbReference type="Proteomes" id="UP000192418"/>
    </source>
</evidence>
<evidence type="ECO:0000256" key="5">
    <source>
        <dbReference type="ARBA" id="ARBA00022679"/>
    </source>
</evidence>
<keyword evidence="9" id="KW-0812">Transmembrane</keyword>
<organism evidence="13 14">
    <name type="scientific">Desulfocicer vacuolatum DSM 3385</name>
    <dbReference type="NCBI Taxonomy" id="1121400"/>
    <lineage>
        <taxon>Bacteria</taxon>
        <taxon>Pseudomonadati</taxon>
        <taxon>Thermodesulfobacteriota</taxon>
        <taxon>Desulfobacteria</taxon>
        <taxon>Desulfobacterales</taxon>
        <taxon>Desulfobacteraceae</taxon>
        <taxon>Desulfocicer</taxon>
    </lineage>
</organism>
<dbReference type="SUPFAM" id="SSF47384">
    <property type="entry name" value="Homodimeric domain of signal transducing histidine kinase"/>
    <property type="match status" value="1"/>
</dbReference>
<dbReference type="Pfam" id="PF00672">
    <property type="entry name" value="HAMP"/>
    <property type="match status" value="1"/>
</dbReference>
<dbReference type="Pfam" id="PF02518">
    <property type="entry name" value="HATPase_c"/>
    <property type="match status" value="1"/>
</dbReference>
<feature type="transmembrane region" description="Helical" evidence="9">
    <location>
        <begin position="169"/>
        <end position="196"/>
    </location>
</feature>
<dbReference type="InterPro" id="IPR036097">
    <property type="entry name" value="HisK_dim/P_sf"/>
</dbReference>
<feature type="domain" description="Histidine kinase" evidence="10">
    <location>
        <begin position="337"/>
        <end position="555"/>
    </location>
</feature>
<evidence type="ECO:0000256" key="7">
    <source>
        <dbReference type="PROSITE-ProRule" id="PRU00169"/>
    </source>
</evidence>
<evidence type="ECO:0000259" key="10">
    <source>
        <dbReference type="PROSITE" id="PS50109"/>
    </source>
</evidence>
<keyword evidence="4 7" id="KW-0597">Phosphoprotein</keyword>
<dbReference type="PROSITE" id="PS50110">
    <property type="entry name" value="RESPONSE_REGULATORY"/>
    <property type="match status" value="1"/>
</dbReference>
<feature type="coiled-coil region" evidence="8">
    <location>
        <begin position="262"/>
        <end position="328"/>
    </location>
</feature>
<proteinExistence type="predicted"/>
<dbReference type="STRING" id="1121400.SAMN02746065_101164"/>
<dbReference type="GO" id="GO:0016020">
    <property type="term" value="C:membrane"/>
    <property type="evidence" value="ECO:0007669"/>
    <property type="project" value="UniProtKB-SubCell"/>
</dbReference>
<feature type="modified residue" description="4-aspartylphosphate" evidence="7">
    <location>
        <position position="632"/>
    </location>
</feature>
<evidence type="ECO:0000256" key="2">
    <source>
        <dbReference type="ARBA" id="ARBA00004370"/>
    </source>
</evidence>
<dbReference type="SMART" id="SM00387">
    <property type="entry name" value="HATPase_c"/>
    <property type="match status" value="1"/>
</dbReference>
<comment type="subcellular location">
    <subcellularLocation>
        <location evidence="2">Membrane</location>
    </subcellularLocation>
</comment>
<feature type="domain" description="HAMP" evidence="12">
    <location>
        <begin position="194"/>
        <end position="246"/>
    </location>
</feature>
<dbReference type="Proteomes" id="UP000192418">
    <property type="component" value="Unassembled WGS sequence"/>
</dbReference>
<dbReference type="SUPFAM" id="SSF52172">
    <property type="entry name" value="CheY-like"/>
    <property type="match status" value="1"/>
</dbReference>
<dbReference type="GO" id="GO:0000155">
    <property type="term" value="F:phosphorelay sensor kinase activity"/>
    <property type="evidence" value="ECO:0007669"/>
    <property type="project" value="InterPro"/>
</dbReference>
<comment type="catalytic activity">
    <reaction evidence="1">
        <text>ATP + protein L-histidine = ADP + protein N-phospho-L-histidine.</text>
        <dbReference type="EC" id="2.7.13.3"/>
    </reaction>
</comment>
<dbReference type="SMART" id="SM00448">
    <property type="entry name" value="REC"/>
    <property type="match status" value="1"/>
</dbReference>
<keyword evidence="5" id="KW-0808">Transferase</keyword>
<dbReference type="RefSeq" id="WP_084066477.1">
    <property type="nucleotide sequence ID" value="NZ_FWXY01000001.1"/>
</dbReference>
<evidence type="ECO:0000256" key="3">
    <source>
        <dbReference type="ARBA" id="ARBA00012438"/>
    </source>
</evidence>
<evidence type="ECO:0000259" key="12">
    <source>
        <dbReference type="PROSITE" id="PS50885"/>
    </source>
</evidence>
<dbReference type="InterPro" id="IPR004358">
    <property type="entry name" value="Sig_transdc_His_kin-like_C"/>
</dbReference>
<evidence type="ECO:0000256" key="6">
    <source>
        <dbReference type="ARBA" id="ARBA00022777"/>
    </source>
</evidence>
<dbReference type="CDD" id="cd06225">
    <property type="entry name" value="HAMP"/>
    <property type="match status" value="1"/>
</dbReference>
<dbReference type="SUPFAM" id="SSF158472">
    <property type="entry name" value="HAMP domain-like"/>
    <property type="match status" value="1"/>
</dbReference>
<evidence type="ECO:0000259" key="11">
    <source>
        <dbReference type="PROSITE" id="PS50110"/>
    </source>
</evidence>
<accession>A0A1W1YM02</accession>
<keyword evidence="6 13" id="KW-0418">Kinase</keyword>
<dbReference type="EMBL" id="FWXY01000001">
    <property type="protein sequence ID" value="SMC36831.1"/>
    <property type="molecule type" value="Genomic_DNA"/>
</dbReference>
<dbReference type="InterPro" id="IPR001789">
    <property type="entry name" value="Sig_transdc_resp-reg_receiver"/>
</dbReference>
<reference evidence="13 14" key="1">
    <citation type="submission" date="2017-04" db="EMBL/GenBank/DDBJ databases">
        <authorList>
            <person name="Afonso C.L."/>
            <person name="Miller P.J."/>
            <person name="Scott M.A."/>
            <person name="Spackman E."/>
            <person name="Goraichik I."/>
            <person name="Dimitrov K.M."/>
            <person name="Suarez D.L."/>
            <person name="Swayne D.E."/>
        </authorList>
    </citation>
    <scope>NUCLEOTIDE SEQUENCE [LARGE SCALE GENOMIC DNA]</scope>
    <source>
        <strain evidence="13 14">DSM 3385</strain>
    </source>
</reference>
<dbReference type="Gene3D" id="6.10.340.10">
    <property type="match status" value="1"/>
</dbReference>
<dbReference type="PROSITE" id="PS51257">
    <property type="entry name" value="PROKAR_LIPOPROTEIN"/>
    <property type="match status" value="1"/>
</dbReference>
<gene>
    <name evidence="13" type="ORF">SAMN02746065_101164</name>
</gene>
<keyword evidence="14" id="KW-1185">Reference proteome</keyword>
<dbReference type="OrthoDB" id="9813024at2"/>
<dbReference type="PANTHER" id="PTHR43065:SF42">
    <property type="entry name" value="TWO-COMPONENT SENSOR PPRA"/>
    <property type="match status" value="1"/>
</dbReference>
<dbReference type="EC" id="2.7.13.3" evidence="3"/>
<keyword evidence="8" id="KW-0175">Coiled coil</keyword>
<dbReference type="InterPro" id="IPR003594">
    <property type="entry name" value="HATPase_dom"/>
</dbReference>
<dbReference type="Gene3D" id="1.10.287.130">
    <property type="match status" value="1"/>
</dbReference>